<dbReference type="InterPro" id="IPR012318">
    <property type="entry name" value="HTH_CRP"/>
</dbReference>
<dbReference type="InterPro" id="IPR018490">
    <property type="entry name" value="cNMP-bd_dom_sf"/>
</dbReference>
<gene>
    <name evidence="6" type="ORF">DBO85_10780</name>
</gene>
<dbReference type="EMBL" id="QASN01000017">
    <property type="protein sequence ID" value="PTU74562.1"/>
    <property type="molecule type" value="Genomic_DNA"/>
</dbReference>
<keyword evidence="1" id="KW-0805">Transcription regulation</keyword>
<dbReference type="InterPro" id="IPR050397">
    <property type="entry name" value="Env_Response_Regulators"/>
</dbReference>
<keyword evidence="3" id="KW-0804">Transcription</keyword>
<dbReference type="GO" id="GO:0003700">
    <property type="term" value="F:DNA-binding transcription factor activity"/>
    <property type="evidence" value="ECO:0007669"/>
    <property type="project" value="TreeGrafter"/>
</dbReference>
<organism evidence="6 7">
    <name type="scientific">Pseudomonas mangrovi</name>
    <dbReference type="NCBI Taxonomy" id="2161748"/>
    <lineage>
        <taxon>Bacteria</taxon>
        <taxon>Pseudomonadati</taxon>
        <taxon>Pseudomonadota</taxon>
        <taxon>Gammaproteobacteria</taxon>
        <taxon>Pseudomonadales</taxon>
        <taxon>Pseudomonadaceae</taxon>
        <taxon>Pseudomonas</taxon>
    </lineage>
</organism>
<dbReference type="PANTHER" id="PTHR24567">
    <property type="entry name" value="CRP FAMILY TRANSCRIPTIONAL REGULATORY PROTEIN"/>
    <property type="match status" value="1"/>
</dbReference>
<dbReference type="CDD" id="cd00038">
    <property type="entry name" value="CAP_ED"/>
    <property type="match status" value="1"/>
</dbReference>
<dbReference type="SUPFAM" id="SSF51206">
    <property type="entry name" value="cAMP-binding domain-like"/>
    <property type="match status" value="1"/>
</dbReference>
<evidence type="ECO:0000259" key="5">
    <source>
        <dbReference type="PROSITE" id="PS51063"/>
    </source>
</evidence>
<dbReference type="RefSeq" id="WP_108107256.1">
    <property type="nucleotide sequence ID" value="NZ_QASN01000017.1"/>
</dbReference>
<dbReference type="InterPro" id="IPR036390">
    <property type="entry name" value="WH_DNA-bd_sf"/>
</dbReference>
<evidence type="ECO:0000256" key="1">
    <source>
        <dbReference type="ARBA" id="ARBA00023015"/>
    </source>
</evidence>
<evidence type="ECO:0000313" key="6">
    <source>
        <dbReference type="EMBL" id="PTU74562.1"/>
    </source>
</evidence>
<name>A0A2T5PA37_9PSED</name>
<dbReference type="GO" id="GO:0005829">
    <property type="term" value="C:cytosol"/>
    <property type="evidence" value="ECO:0007669"/>
    <property type="project" value="TreeGrafter"/>
</dbReference>
<dbReference type="AlphaFoldDB" id="A0A2T5PA37"/>
<feature type="domain" description="HTH crp-type" evidence="5">
    <location>
        <begin position="151"/>
        <end position="218"/>
    </location>
</feature>
<dbReference type="Pfam" id="PF00027">
    <property type="entry name" value="cNMP_binding"/>
    <property type="match status" value="1"/>
</dbReference>
<dbReference type="InterPro" id="IPR036388">
    <property type="entry name" value="WH-like_DNA-bd_sf"/>
</dbReference>
<dbReference type="SUPFAM" id="SSF46785">
    <property type="entry name" value="Winged helix' DNA-binding domain"/>
    <property type="match status" value="1"/>
</dbReference>
<dbReference type="InterPro" id="IPR014710">
    <property type="entry name" value="RmlC-like_jellyroll"/>
</dbReference>
<keyword evidence="7" id="KW-1185">Reference proteome</keyword>
<sequence length="229" mass="25503">MLTDPLLMATLRRHYLFDGLPEQGLADVAAHTSVKRLVQGASLFHQGDPVQRFYILVSGQMKLHRLTSDGQEKLMEIIRPGEAFAEALLFNGIPFYPVAASALKDSLLLSVQNAPYLRLLEEQPKLCMALLASLSVRLHQRMNDIDNLTSSNAHHRVVRFLFQEQEAGGGVVNLDVPKRLIASKLGIQPETFSRILHRLIDAGLIAVEKRRIEILDHPNLAACLDRAAC</sequence>
<dbReference type="SMART" id="SM00419">
    <property type="entry name" value="HTH_CRP"/>
    <property type="match status" value="1"/>
</dbReference>
<dbReference type="Gene3D" id="1.10.10.10">
    <property type="entry name" value="Winged helix-like DNA-binding domain superfamily/Winged helix DNA-binding domain"/>
    <property type="match status" value="1"/>
</dbReference>
<dbReference type="OrthoDB" id="9777588at2"/>
<keyword evidence="2" id="KW-0238">DNA-binding</keyword>
<dbReference type="PANTHER" id="PTHR24567:SF68">
    <property type="entry name" value="DNA-BINDING TRANSCRIPTIONAL DUAL REGULATOR CRP"/>
    <property type="match status" value="1"/>
</dbReference>
<accession>A0A2T5PA37</accession>
<dbReference type="PROSITE" id="PS50042">
    <property type="entry name" value="CNMP_BINDING_3"/>
    <property type="match status" value="1"/>
</dbReference>
<evidence type="ECO:0000313" key="7">
    <source>
        <dbReference type="Proteomes" id="UP000244064"/>
    </source>
</evidence>
<dbReference type="GO" id="GO:0003677">
    <property type="term" value="F:DNA binding"/>
    <property type="evidence" value="ECO:0007669"/>
    <property type="project" value="UniProtKB-KW"/>
</dbReference>
<feature type="domain" description="Cyclic nucleotide-binding" evidence="4">
    <location>
        <begin position="16"/>
        <end position="120"/>
    </location>
</feature>
<evidence type="ECO:0000256" key="3">
    <source>
        <dbReference type="ARBA" id="ARBA00023163"/>
    </source>
</evidence>
<comment type="caution">
    <text evidence="6">The sequence shown here is derived from an EMBL/GenBank/DDBJ whole genome shotgun (WGS) entry which is preliminary data.</text>
</comment>
<dbReference type="SMART" id="SM00100">
    <property type="entry name" value="cNMP"/>
    <property type="match status" value="1"/>
</dbReference>
<evidence type="ECO:0000256" key="2">
    <source>
        <dbReference type="ARBA" id="ARBA00023125"/>
    </source>
</evidence>
<evidence type="ECO:0000259" key="4">
    <source>
        <dbReference type="PROSITE" id="PS50042"/>
    </source>
</evidence>
<protein>
    <submittedName>
        <fullName evidence="6">Crp/Fnr family transcriptional regulator</fullName>
    </submittedName>
</protein>
<dbReference type="PROSITE" id="PS51063">
    <property type="entry name" value="HTH_CRP_2"/>
    <property type="match status" value="1"/>
</dbReference>
<dbReference type="Proteomes" id="UP000244064">
    <property type="component" value="Unassembled WGS sequence"/>
</dbReference>
<dbReference type="Gene3D" id="2.60.120.10">
    <property type="entry name" value="Jelly Rolls"/>
    <property type="match status" value="1"/>
</dbReference>
<dbReference type="Pfam" id="PF13545">
    <property type="entry name" value="HTH_Crp_2"/>
    <property type="match status" value="1"/>
</dbReference>
<proteinExistence type="predicted"/>
<dbReference type="InterPro" id="IPR000595">
    <property type="entry name" value="cNMP-bd_dom"/>
</dbReference>
<reference evidence="6 7" key="1">
    <citation type="submission" date="2018-04" db="EMBL/GenBank/DDBJ databases">
        <title>Pseudomonas sp. nov., isolated from mangrove soil.</title>
        <authorList>
            <person name="Chen C."/>
        </authorList>
    </citation>
    <scope>NUCLEOTIDE SEQUENCE [LARGE SCALE GENOMIC DNA]</scope>
    <source>
        <strain evidence="6 7">TC-11</strain>
    </source>
</reference>